<organism evidence="2 3">
    <name type="scientific">Pleurodeles waltl</name>
    <name type="common">Iberian ribbed newt</name>
    <dbReference type="NCBI Taxonomy" id="8319"/>
    <lineage>
        <taxon>Eukaryota</taxon>
        <taxon>Metazoa</taxon>
        <taxon>Chordata</taxon>
        <taxon>Craniata</taxon>
        <taxon>Vertebrata</taxon>
        <taxon>Euteleostomi</taxon>
        <taxon>Amphibia</taxon>
        <taxon>Batrachia</taxon>
        <taxon>Caudata</taxon>
        <taxon>Salamandroidea</taxon>
        <taxon>Salamandridae</taxon>
        <taxon>Pleurodelinae</taxon>
        <taxon>Pleurodeles</taxon>
    </lineage>
</organism>
<comment type="caution">
    <text evidence="2">The sequence shown here is derived from an EMBL/GenBank/DDBJ whole genome shotgun (WGS) entry which is preliminary data.</text>
</comment>
<name>A0AAV7N947_PLEWA</name>
<feature type="compositionally biased region" description="Low complexity" evidence="1">
    <location>
        <begin position="34"/>
        <end position="43"/>
    </location>
</feature>
<feature type="region of interest" description="Disordered" evidence="1">
    <location>
        <begin position="120"/>
        <end position="212"/>
    </location>
</feature>
<sequence>MKKSTWAWSHPSTRASQEANSTVPSLLRGGELRSPGSPSGALGLSASPHLPQFLRPISYLHIVLPQGLQCGSQYGTGSGGAPLPRAPCGYLPANTTQGIGALRMALPWCTLYLRGDGVSTGAPRSVSDATRLSASRRCTIRAPGPQPPLQSFRNAARGEASSSPPPRRPDGAAHCTRHTQGNALGPKRQIPAGPVPPQPLSARPAAQGSHARACPTTLVPDHRAANQSAGTLLH</sequence>
<feature type="region of interest" description="Disordered" evidence="1">
    <location>
        <begin position="1"/>
        <end position="43"/>
    </location>
</feature>
<reference evidence="2" key="1">
    <citation type="journal article" date="2022" name="bioRxiv">
        <title>Sequencing and chromosome-scale assembly of the giantPleurodeles waltlgenome.</title>
        <authorList>
            <person name="Brown T."/>
            <person name="Elewa A."/>
            <person name="Iarovenko S."/>
            <person name="Subramanian E."/>
            <person name="Araus A.J."/>
            <person name="Petzold A."/>
            <person name="Susuki M."/>
            <person name="Suzuki K.-i.T."/>
            <person name="Hayashi T."/>
            <person name="Toyoda A."/>
            <person name="Oliveira C."/>
            <person name="Osipova E."/>
            <person name="Leigh N.D."/>
            <person name="Simon A."/>
            <person name="Yun M.H."/>
        </authorList>
    </citation>
    <scope>NUCLEOTIDE SEQUENCE</scope>
    <source>
        <strain evidence="2">20211129_DDA</strain>
        <tissue evidence="2">Liver</tissue>
    </source>
</reference>
<dbReference type="AlphaFoldDB" id="A0AAV7N947"/>
<feature type="compositionally biased region" description="Polar residues" evidence="1">
    <location>
        <begin position="1"/>
        <end position="24"/>
    </location>
</feature>
<evidence type="ECO:0000256" key="1">
    <source>
        <dbReference type="SAM" id="MobiDB-lite"/>
    </source>
</evidence>
<proteinExistence type="predicted"/>
<keyword evidence="3" id="KW-1185">Reference proteome</keyword>
<evidence type="ECO:0000313" key="3">
    <source>
        <dbReference type="Proteomes" id="UP001066276"/>
    </source>
</evidence>
<dbReference type="EMBL" id="JANPWB010000012">
    <property type="protein sequence ID" value="KAJ1112553.1"/>
    <property type="molecule type" value="Genomic_DNA"/>
</dbReference>
<dbReference type="Proteomes" id="UP001066276">
    <property type="component" value="Chromosome 8"/>
</dbReference>
<gene>
    <name evidence="2" type="ORF">NDU88_000815</name>
</gene>
<evidence type="ECO:0000313" key="2">
    <source>
        <dbReference type="EMBL" id="KAJ1112553.1"/>
    </source>
</evidence>
<protein>
    <submittedName>
        <fullName evidence="2">Uncharacterized protein</fullName>
    </submittedName>
</protein>
<accession>A0AAV7N947</accession>